<reference evidence="2 3" key="1">
    <citation type="submission" date="2017-01" db="EMBL/GenBank/DDBJ databases">
        <title>Genome sequence of Rhodoferax antarcticus ANT.BR, a psychrophilic purple nonsulfur bacterium from an Antarctic microbial mat.</title>
        <authorList>
            <person name="Baker J."/>
            <person name="Riester C."/>
            <person name="Skinner B."/>
            <person name="Newell A."/>
            <person name="Swingley W."/>
            <person name="Madigan M."/>
            <person name="Jung D."/>
            <person name="Asao M."/>
            <person name="Chen M."/>
            <person name="Loughlin P."/>
            <person name="Pan H."/>
            <person name="Lin S."/>
            <person name="Li N."/>
            <person name="Shaw J."/>
            <person name="Prado M."/>
            <person name="Sherman C."/>
            <person name="Li X."/>
            <person name="Tang J."/>
            <person name="Blankenship R."/>
            <person name="Zhao T."/>
            <person name="Touchman J."/>
            <person name="Sattley M."/>
        </authorList>
    </citation>
    <scope>NUCLEOTIDE SEQUENCE [LARGE SCALE GENOMIC DNA]</scope>
    <source>
        <strain evidence="2 3">ANT.BR</strain>
    </source>
</reference>
<dbReference type="RefSeq" id="WP_075586927.1">
    <property type="nucleotide sequence ID" value="NZ_MSYM01000013.1"/>
</dbReference>
<proteinExistence type="inferred from homology"/>
<dbReference type="Proteomes" id="UP000185911">
    <property type="component" value="Unassembled WGS sequence"/>
</dbReference>
<dbReference type="EMBL" id="MSYM01000013">
    <property type="protein sequence ID" value="OLP06501.1"/>
    <property type="molecule type" value="Genomic_DNA"/>
</dbReference>
<sequence>MTTILAPTAARLQQRLQSVLQPSALEVIDESAQHAGHIGANDSGAGTHFRVRITCQQFVGERPVTRHRLVYDALQDFLDQGLHALAIEAKVPTC</sequence>
<evidence type="ECO:0000313" key="2">
    <source>
        <dbReference type="EMBL" id="OLP06501.1"/>
    </source>
</evidence>
<dbReference type="PIRSF" id="PIRSF003113">
    <property type="entry name" value="BolA"/>
    <property type="match status" value="1"/>
</dbReference>
<name>A0A1Q8YEM7_9BURK</name>
<dbReference type="SUPFAM" id="SSF82657">
    <property type="entry name" value="BolA-like"/>
    <property type="match status" value="1"/>
</dbReference>
<dbReference type="AlphaFoldDB" id="A0A1Q8YEM7"/>
<dbReference type="PANTHER" id="PTHR46230">
    <property type="match status" value="1"/>
</dbReference>
<keyword evidence="3" id="KW-1185">Reference proteome</keyword>
<comment type="similarity">
    <text evidence="1">Belongs to the BolA/IbaG family.</text>
</comment>
<evidence type="ECO:0000256" key="1">
    <source>
        <dbReference type="RuleBase" id="RU003860"/>
    </source>
</evidence>
<gene>
    <name evidence="2" type="ORF">BLL52_2737</name>
</gene>
<accession>A0A1Q8YEM7</accession>
<dbReference type="GO" id="GO:0016226">
    <property type="term" value="P:iron-sulfur cluster assembly"/>
    <property type="evidence" value="ECO:0007669"/>
    <property type="project" value="TreeGrafter"/>
</dbReference>
<comment type="caution">
    <text evidence="2">The sequence shown here is derived from an EMBL/GenBank/DDBJ whole genome shotgun (WGS) entry which is preliminary data.</text>
</comment>
<dbReference type="InterPro" id="IPR002634">
    <property type="entry name" value="BolA"/>
</dbReference>
<protein>
    <submittedName>
        <fullName evidence="2">BolA-like family protein</fullName>
    </submittedName>
</protein>
<dbReference type="STRING" id="81479.RA876_07770"/>
<dbReference type="PANTHER" id="PTHR46230:SF7">
    <property type="entry name" value="BOLA-LIKE PROTEIN 1"/>
    <property type="match status" value="1"/>
</dbReference>
<dbReference type="Gene3D" id="3.30.300.90">
    <property type="entry name" value="BolA-like"/>
    <property type="match status" value="1"/>
</dbReference>
<dbReference type="Pfam" id="PF01722">
    <property type="entry name" value="BolA"/>
    <property type="match status" value="1"/>
</dbReference>
<organism evidence="2 3">
    <name type="scientific">Rhodoferax antarcticus ANT.BR</name>
    <dbReference type="NCBI Taxonomy" id="1111071"/>
    <lineage>
        <taxon>Bacteria</taxon>
        <taxon>Pseudomonadati</taxon>
        <taxon>Pseudomonadota</taxon>
        <taxon>Betaproteobacteria</taxon>
        <taxon>Burkholderiales</taxon>
        <taxon>Comamonadaceae</taxon>
        <taxon>Rhodoferax</taxon>
    </lineage>
</organism>
<evidence type="ECO:0000313" key="3">
    <source>
        <dbReference type="Proteomes" id="UP000185911"/>
    </source>
</evidence>
<dbReference type="InterPro" id="IPR036065">
    <property type="entry name" value="BolA-like_sf"/>
</dbReference>